<sequence length="55" mass="6464">DKEKLQAFALASFLIFLSDTKTKRQLLFKASRVSKVPSFELNWTYRDRQGDIKDL</sequence>
<protein>
    <submittedName>
        <fullName evidence="1">Uncharacterized protein</fullName>
    </submittedName>
</protein>
<dbReference type="EMBL" id="GBEZ01006737">
    <property type="protein sequence ID" value="JAC78676.1"/>
    <property type="molecule type" value="Transcribed_RNA"/>
</dbReference>
<name>A0A061S7D2_9CHLO</name>
<dbReference type="AlphaFoldDB" id="A0A061S7D2"/>
<proteinExistence type="predicted"/>
<organism evidence="1">
    <name type="scientific">Tetraselmis sp. GSL018</name>
    <dbReference type="NCBI Taxonomy" id="582737"/>
    <lineage>
        <taxon>Eukaryota</taxon>
        <taxon>Viridiplantae</taxon>
        <taxon>Chlorophyta</taxon>
        <taxon>core chlorophytes</taxon>
        <taxon>Chlorodendrophyceae</taxon>
        <taxon>Chlorodendrales</taxon>
        <taxon>Chlorodendraceae</taxon>
        <taxon>Tetraselmis</taxon>
    </lineage>
</organism>
<reference evidence="1" key="1">
    <citation type="submission" date="2014-05" db="EMBL/GenBank/DDBJ databases">
        <title>The transcriptome of the halophilic microalga Tetraselmis sp. GSL018 isolated from the Great Salt Lake, Utah.</title>
        <authorList>
            <person name="Jinkerson R.E."/>
            <person name="D'Adamo S."/>
            <person name="Posewitz M.C."/>
        </authorList>
    </citation>
    <scope>NUCLEOTIDE SEQUENCE</scope>
    <source>
        <strain evidence="1">GSL018</strain>
    </source>
</reference>
<accession>A0A061S7D2</accession>
<gene>
    <name evidence="1" type="ORF">TSPGSL018_14568</name>
</gene>
<evidence type="ECO:0000313" key="1">
    <source>
        <dbReference type="EMBL" id="JAC78676.1"/>
    </source>
</evidence>
<feature type="non-terminal residue" evidence="1">
    <location>
        <position position="1"/>
    </location>
</feature>